<sequence>MDRRVIQAMQLLREAGRLDLLAEPAARRDRPVRRAASEVVAAVAACSPPRGNRRRLAPQVRRAGGGRGRCVSATAPTGRVVGGSLRRPRPLGVRQPPSTIKAGDGGGLGAPSAPMAERARGRRSSPSGARPPNGGVSMEAGPAAREPAGFRPAGGVSHKKAGKNLPIMGGSSEEGMTREEGGMGRAHGEFKVGVGDIEGFQKNVEGGWEAKGGQGVRFQGMEWGYTVEGTGMSSPRGKDLSHILEWSDEAEQDGVMYCRLEHVQAETENGHMTDENGWEENKTRQMQIG</sequence>
<proteinExistence type="predicted"/>
<dbReference type="AlphaFoldDB" id="A0AAV7VKY0"/>
<accession>A0AAV7VKY0</accession>
<keyword evidence="3" id="KW-1185">Reference proteome</keyword>
<feature type="region of interest" description="Disordered" evidence="1">
    <location>
        <begin position="50"/>
        <end position="182"/>
    </location>
</feature>
<gene>
    <name evidence="2" type="ORF">NDU88_005792</name>
</gene>
<evidence type="ECO:0000256" key="1">
    <source>
        <dbReference type="SAM" id="MobiDB-lite"/>
    </source>
</evidence>
<dbReference type="EMBL" id="JANPWB010000003">
    <property type="protein sequence ID" value="KAJ1201988.1"/>
    <property type="molecule type" value="Genomic_DNA"/>
</dbReference>
<organism evidence="2 3">
    <name type="scientific">Pleurodeles waltl</name>
    <name type="common">Iberian ribbed newt</name>
    <dbReference type="NCBI Taxonomy" id="8319"/>
    <lineage>
        <taxon>Eukaryota</taxon>
        <taxon>Metazoa</taxon>
        <taxon>Chordata</taxon>
        <taxon>Craniata</taxon>
        <taxon>Vertebrata</taxon>
        <taxon>Euteleostomi</taxon>
        <taxon>Amphibia</taxon>
        <taxon>Batrachia</taxon>
        <taxon>Caudata</taxon>
        <taxon>Salamandroidea</taxon>
        <taxon>Salamandridae</taxon>
        <taxon>Pleurodelinae</taxon>
        <taxon>Pleurodeles</taxon>
    </lineage>
</organism>
<name>A0AAV7VKY0_PLEWA</name>
<dbReference type="Proteomes" id="UP001066276">
    <property type="component" value="Chromosome 2_1"/>
</dbReference>
<comment type="caution">
    <text evidence="2">The sequence shown here is derived from an EMBL/GenBank/DDBJ whole genome shotgun (WGS) entry which is preliminary data.</text>
</comment>
<feature type="region of interest" description="Disordered" evidence="1">
    <location>
        <begin position="268"/>
        <end position="289"/>
    </location>
</feature>
<evidence type="ECO:0000313" key="3">
    <source>
        <dbReference type="Proteomes" id="UP001066276"/>
    </source>
</evidence>
<evidence type="ECO:0000313" key="2">
    <source>
        <dbReference type="EMBL" id="KAJ1201988.1"/>
    </source>
</evidence>
<protein>
    <submittedName>
        <fullName evidence="2">Uncharacterized protein</fullName>
    </submittedName>
</protein>
<feature type="compositionally biased region" description="Basic and acidic residues" evidence="1">
    <location>
        <begin position="268"/>
        <end position="283"/>
    </location>
</feature>
<reference evidence="2" key="1">
    <citation type="journal article" date="2022" name="bioRxiv">
        <title>Sequencing and chromosome-scale assembly of the giantPleurodeles waltlgenome.</title>
        <authorList>
            <person name="Brown T."/>
            <person name="Elewa A."/>
            <person name="Iarovenko S."/>
            <person name="Subramanian E."/>
            <person name="Araus A.J."/>
            <person name="Petzold A."/>
            <person name="Susuki M."/>
            <person name="Suzuki K.-i.T."/>
            <person name="Hayashi T."/>
            <person name="Toyoda A."/>
            <person name="Oliveira C."/>
            <person name="Osipova E."/>
            <person name="Leigh N.D."/>
            <person name="Simon A."/>
            <person name="Yun M.H."/>
        </authorList>
    </citation>
    <scope>NUCLEOTIDE SEQUENCE</scope>
    <source>
        <strain evidence="2">20211129_DDA</strain>
        <tissue evidence="2">Liver</tissue>
    </source>
</reference>